<reference evidence="1 2" key="1">
    <citation type="submission" date="2019-02" db="EMBL/GenBank/DDBJ databases">
        <title>WGS of Pseudoxanthomonas species novum from clinical isolates.</title>
        <authorList>
            <person name="Bernier A.-M."/>
            <person name="Bernard K."/>
            <person name="Vachon A."/>
        </authorList>
    </citation>
    <scope>NUCLEOTIDE SEQUENCE [LARGE SCALE GENOMIC DNA]</scope>
    <source>
        <strain evidence="1 2">NML171200</strain>
    </source>
</reference>
<sequence length="38" mass="4541">MADIAAIFHWQPEAMDRLEVEELMEWRERARIRSGAPE</sequence>
<comment type="caution">
    <text evidence="1">The sequence shown here is derived from an EMBL/GenBank/DDBJ whole genome shotgun (WGS) entry which is preliminary data.</text>
</comment>
<dbReference type="Proteomes" id="UP000292627">
    <property type="component" value="Unassembled WGS sequence"/>
</dbReference>
<protein>
    <submittedName>
        <fullName evidence="1">GpE family phage tail protein</fullName>
    </submittedName>
</protein>
<name>A0A4V2HDG7_9GAMM</name>
<accession>A0A4V2HDG7</accession>
<evidence type="ECO:0000313" key="2">
    <source>
        <dbReference type="Proteomes" id="UP000292627"/>
    </source>
</evidence>
<dbReference type="RefSeq" id="WP_130550437.1">
    <property type="nucleotide sequence ID" value="NZ_SHMC01000002.1"/>
</dbReference>
<proteinExistence type="predicted"/>
<organism evidence="1 2">
    <name type="scientific">Pseudoxanthomonas winnipegensis</name>
    <dbReference type="NCBI Taxonomy" id="2480810"/>
    <lineage>
        <taxon>Bacteria</taxon>
        <taxon>Pseudomonadati</taxon>
        <taxon>Pseudomonadota</taxon>
        <taxon>Gammaproteobacteria</taxon>
        <taxon>Lysobacterales</taxon>
        <taxon>Lysobacteraceae</taxon>
        <taxon>Pseudoxanthomonas</taxon>
    </lineage>
</organism>
<dbReference type="InterPro" id="IPR009493">
    <property type="entry name" value="P2_GpE"/>
</dbReference>
<gene>
    <name evidence="1" type="ORF">EA660_04835</name>
</gene>
<dbReference type="OrthoDB" id="8566531at2"/>
<evidence type="ECO:0000313" key="1">
    <source>
        <dbReference type="EMBL" id="TAA26562.1"/>
    </source>
</evidence>
<dbReference type="EMBL" id="SHMC01000002">
    <property type="protein sequence ID" value="TAA26562.1"/>
    <property type="molecule type" value="Genomic_DNA"/>
</dbReference>
<dbReference type="Pfam" id="PF06528">
    <property type="entry name" value="Phage_P2_GpE"/>
    <property type="match status" value="1"/>
</dbReference>
<dbReference type="AlphaFoldDB" id="A0A4V2HDG7"/>